<keyword evidence="3" id="KW-1185">Reference proteome</keyword>
<comment type="caution">
    <text evidence="2">The sequence shown here is derived from an EMBL/GenBank/DDBJ whole genome shotgun (WGS) entry which is preliminary data.</text>
</comment>
<reference evidence="2" key="2">
    <citation type="submission" date="2023-07" db="EMBL/GenBank/DDBJ databases">
        <authorList>
            <person name="Sun H."/>
        </authorList>
    </citation>
    <scope>NUCLEOTIDE SEQUENCE</scope>
    <source>
        <strain evidence="2">05753</strain>
    </source>
</reference>
<dbReference type="RefSeq" id="WP_302076576.1">
    <property type="nucleotide sequence ID" value="NZ_JAUKWQ010000002.1"/>
</dbReference>
<protein>
    <recommendedName>
        <fullName evidence="1">DUF7483 domain-containing protein</fullName>
    </recommendedName>
</protein>
<accession>A0ABT8SWM7</accession>
<dbReference type="InterPro" id="IPR055906">
    <property type="entry name" value="DUF7483"/>
</dbReference>
<dbReference type="Pfam" id="PF24299">
    <property type="entry name" value="DUF7483"/>
    <property type="match status" value="1"/>
</dbReference>
<evidence type="ECO:0000313" key="3">
    <source>
        <dbReference type="Proteomes" id="UP001169006"/>
    </source>
</evidence>
<feature type="domain" description="DUF7483" evidence="1">
    <location>
        <begin position="19"/>
        <end position="321"/>
    </location>
</feature>
<name>A0ABT8SWM7_9HYPH</name>
<gene>
    <name evidence="2" type="ORF">Q2T52_10030</name>
</gene>
<evidence type="ECO:0000313" key="2">
    <source>
        <dbReference type="EMBL" id="MDO1582438.1"/>
    </source>
</evidence>
<dbReference type="EMBL" id="JAUKWQ010000002">
    <property type="protein sequence ID" value="MDO1582438.1"/>
    <property type="molecule type" value="Genomic_DNA"/>
</dbReference>
<reference evidence="2" key="1">
    <citation type="journal article" date="2015" name="Int. J. Syst. Evol. Microbiol.">
        <title>Rhizobium oryzicola sp. nov., potential plant-growth-promoting endophytic bacteria isolated from rice roots.</title>
        <authorList>
            <person name="Zhang X.X."/>
            <person name="Gao J.S."/>
            <person name="Cao Y.H."/>
            <person name="Sheirdil R.A."/>
            <person name="Wang X.C."/>
            <person name="Zhang L."/>
        </authorList>
    </citation>
    <scope>NUCLEOTIDE SEQUENCE</scope>
    <source>
        <strain evidence="2">05753</strain>
    </source>
</reference>
<organism evidence="2 3">
    <name type="scientific">Rhizobium oryzicola</name>
    <dbReference type="NCBI Taxonomy" id="1232668"/>
    <lineage>
        <taxon>Bacteria</taxon>
        <taxon>Pseudomonadati</taxon>
        <taxon>Pseudomonadota</taxon>
        <taxon>Alphaproteobacteria</taxon>
        <taxon>Hyphomicrobiales</taxon>
        <taxon>Rhizobiaceae</taxon>
        <taxon>Rhizobium/Agrobacterium group</taxon>
        <taxon>Rhizobium</taxon>
    </lineage>
</organism>
<evidence type="ECO:0000259" key="1">
    <source>
        <dbReference type="Pfam" id="PF24299"/>
    </source>
</evidence>
<proteinExistence type="predicted"/>
<sequence length="326" mass="34368">MGIFSDSMLLKQSAKKLDVSKLFSTTLYTGDGASSRAIVNGLDLATNGGLVWHKGQDNSVANSFYDSGRGLASGRLASDTQNAQAGSVGAVTAFNSNGFNLSNALSSNISSYKYVAWSFIKSARFFDVLTWTGTSSLNRSIAHGLGVAPGLIIVKRTDTAEDWWVGHNSLTGGISNSAQFLKLNDTVAGTSGLGLSADATSITLDQSSLFYNAGGKQYVAYVFAHDTSSDGVVQCGGYTISGGADAVVNLGWEPQFVLWKPSSIASTNWRIFDIPRTWGITLIPNSTASELPYDILTKTSTGFTAVGASHPTNGNYVYMAIRKAGT</sequence>
<dbReference type="Proteomes" id="UP001169006">
    <property type="component" value="Unassembled WGS sequence"/>
</dbReference>